<feature type="region of interest" description="Disordered" evidence="1">
    <location>
        <begin position="100"/>
        <end position="158"/>
    </location>
</feature>
<sequence length="237" mass="25631">MAGRDSESDSFSQCPEGAPRRLNDGVKQRIVGALVLAALAVIFLPSLFDREGARYIDVTSQIPAPPDITPITIAEPQPVENVEPAPPVNEVFQPDYVEQAGPAPESVSSSPDGTASSKSEKTSDAVAKAEPAKPETKPEPAPELQMPAEETQLDDQGLPEGWVVQVGAYKEVASADRVRNQLMDAGFRAYTRAVDTPKGRLVRVFVGPKLSRVDAQSDKQKLDKLLKTQTLILRYRA</sequence>
<name>A0A1Q2M6P5_9GAMM</name>
<dbReference type="InterPro" id="IPR036680">
    <property type="entry name" value="SPOR-like_sf"/>
</dbReference>
<evidence type="ECO:0000313" key="5">
    <source>
        <dbReference type="Proteomes" id="UP000188219"/>
    </source>
</evidence>
<keyword evidence="5" id="KW-1185">Reference proteome</keyword>
<keyword evidence="2" id="KW-0812">Transmembrane</keyword>
<feature type="transmembrane region" description="Helical" evidence="2">
    <location>
        <begin position="30"/>
        <end position="48"/>
    </location>
</feature>
<reference evidence="4" key="1">
    <citation type="submission" date="2017-02" db="EMBL/GenBank/DDBJ databases">
        <title>Genome of Microbulbifer agarilyticus GP101.</title>
        <authorList>
            <person name="Jung J."/>
            <person name="Bae S.S."/>
            <person name="Baek K."/>
        </authorList>
    </citation>
    <scope>NUCLEOTIDE SEQUENCE [LARGE SCALE GENOMIC DNA]</scope>
    <source>
        <strain evidence="4">GP101</strain>
    </source>
</reference>
<dbReference type="GO" id="GO:0032153">
    <property type="term" value="C:cell division site"/>
    <property type="evidence" value="ECO:0007669"/>
    <property type="project" value="TreeGrafter"/>
</dbReference>
<evidence type="ECO:0000256" key="2">
    <source>
        <dbReference type="SAM" id="Phobius"/>
    </source>
</evidence>
<dbReference type="PANTHER" id="PTHR38687">
    <property type="entry name" value="CELL DIVISION PROTEIN DEDD-RELATED"/>
    <property type="match status" value="1"/>
</dbReference>
<dbReference type="RefSeq" id="WP_077405040.1">
    <property type="nucleotide sequence ID" value="NZ_CP019650.1"/>
</dbReference>
<dbReference type="GO" id="GO:0030428">
    <property type="term" value="C:cell septum"/>
    <property type="evidence" value="ECO:0007669"/>
    <property type="project" value="TreeGrafter"/>
</dbReference>
<dbReference type="Pfam" id="PF05036">
    <property type="entry name" value="SPOR"/>
    <property type="match status" value="1"/>
</dbReference>
<dbReference type="AlphaFoldDB" id="A0A1Q2M6P5"/>
<dbReference type="Gene3D" id="3.30.70.1070">
    <property type="entry name" value="Sporulation related repeat"/>
    <property type="match status" value="1"/>
</dbReference>
<feature type="compositionally biased region" description="Polar residues" evidence="1">
    <location>
        <begin position="106"/>
        <end position="117"/>
    </location>
</feature>
<evidence type="ECO:0000313" key="4">
    <source>
        <dbReference type="EMBL" id="AQQ68208.1"/>
    </source>
</evidence>
<keyword evidence="2" id="KW-1133">Transmembrane helix</keyword>
<organism evidence="4 5">
    <name type="scientific">Microbulbifer agarilyticus</name>
    <dbReference type="NCBI Taxonomy" id="260552"/>
    <lineage>
        <taxon>Bacteria</taxon>
        <taxon>Pseudomonadati</taxon>
        <taxon>Pseudomonadota</taxon>
        <taxon>Gammaproteobacteria</taxon>
        <taxon>Cellvibrionales</taxon>
        <taxon>Microbulbiferaceae</taxon>
        <taxon>Microbulbifer</taxon>
    </lineage>
</organism>
<feature type="region of interest" description="Disordered" evidence="1">
    <location>
        <begin position="1"/>
        <end position="23"/>
    </location>
</feature>
<dbReference type="InterPro" id="IPR007730">
    <property type="entry name" value="SPOR-like_dom"/>
</dbReference>
<dbReference type="EMBL" id="CP019650">
    <property type="protein sequence ID" value="AQQ68208.1"/>
    <property type="molecule type" value="Genomic_DNA"/>
</dbReference>
<feature type="compositionally biased region" description="Basic and acidic residues" evidence="1">
    <location>
        <begin position="130"/>
        <end position="140"/>
    </location>
</feature>
<feature type="domain" description="SPOR" evidence="3">
    <location>
        <begin position="159"/>
        <end position="223"/>
    </location>
</feature>
<accession>A0A1Q2M6P5</accession>
<dbReference type="STRING" id="260552.Mag101_11595"/>
<dbReference type="SUPFAM" id="SSF110997">
    <property type="entry name" value="Sporulation related repeat"/>
    <property type="match status" value="1"/>
</dbReference>
<protein>
    <recommendedName>
        <fullName evidence="3">SPOR domain-containing protein</fullName>
    </recommendedName>
</protein>
<dbReference type="InterPro" id="IPR052521">
    <property type="entry name" value="Cell_div_SPOR-domain"/>
</dbReference>
<evidence type="ECO:0000259" key="3">
    <source>
        <dbReference type="Pfam" id="PF05036"/>
    </source>
</evidence>
<dbReference type="GO" id="GO:0042834">
    <property type="term" value="F:peptidoglycan binding"/>
    <property type="evidence" value="ECO:0007669"/>
    <property type="project" value="InterPro"/>
</dbReference>
<dbReference type="KEGG" id="maga:Mag101_11595"/>
<dbReference type="GO" id="GO:0032506">
    <property type="term" value="P:cytokinetic process"/>
    <property type="evidence" value="ECO:0007669"/>
    <property type="project" value="TreeGrafter"/>
</dbReference>
<keyword evidence="2" id="KW-0472">Membrane</keyword>
<dbReference type="Proteomes" id="UP000188219">
    <property type="component" value="Chromosome"/>
</dbReference>
<evidence type="ECO:0000256" key="1">
    <source>
        <dbReference type="SAM" id="MobiDB-lite"/>
    </source>
</evidence>
<proteinExistence type="predicted"/>
<dbReference type="PANTHER" id="PTHR38687:SF1">
    <property type="entry name" value="CELL DIVISION PROTEIN DEDD"/>
    <property type="match status" value="1"/>
</dbReference>
<gene>
    <name evidence="4" type="ORF">Mag101_11595</name>
</gene>
<dbReference type="OrthoDB" id="7069135at2"/>